<name>A0A5C0B465_9BURK</name>
<proteinExistence type="predicted"/>
<accession>A0A5C0B465</accession>
<dbReference type="EMBL" id="CP043046">
    <property type="protein sequence ID" value="QEI08724.1"/>
    <property type="molecule type" value="Genomic_DNA"/>
</dbReference>
<gene>
    <name evidence="1" type="ORF">FXN63_24910</name>
</gene>
<dbReference type="KEGG" id="pacr:FXN63_24910"/>
<organism evidence="1 2">
    <name type="scientific">Pigmentiphaga aceris</name>
    <dbReference type="NCBI Taxonomy" id="1940612"/>
    <lineage>
        <taxon>Bacteria</taxon>
        <taxon>Pseudomonadati</taxon>
        <taxon>Pseudomonadota</taxon>
        <taxon>Betaproteobacteria</taxon>
        <taxon>Burkholderiales</taxon>
        <taxon>Alcaligenaceae</taxon>
        <taxon>Pigmentiphaga</taxon>
    </lineage>
</organism>
<dbReference type="RefSeq" id="WP_148818195.1">
    <property type="nucleotide sequence ID" value="NZ_CP043046.1"/>
</dbReference>
<keyword evidence="2" id="KW-1185">Reference proteome</keyword>
<evidence type="ECO:0000313" key="2">
    <source>
        <dbReference type="Proteomes" id="UP000325161"/>
    </source>
</evidence>
<dbReference type="AlphaFoldDB" id="A0A5C0B465"/>
<dbReference type="OrthoDB" id="6954833at2"/>
<evidence type="ECO:0000313" key="1">
    <source>
        <dbReference type="EMBL" id="QEI08724.1"/>
    </source>
</evidence>
<dbReference type="Proteomes" id="UP000325161">
    <property type="component" value="Chromosome"/>
</dbReference>
<sequence>MPKQVKWAEDDVLVVQVDASLFTLAQVRKNCLMEFFDVFRSVDDWHDVDLNDEKILFSLFVADKPLRPMFARRLAADEVTKNSRPIIRNMLSFEWLAENTYTANLIELTDQYSNIDARVIKRHLTVEDDLALIQSHDFCGMVGDPKKLLNRLRFIHATGVNWDEQKKFIYPKLERPAGFPA</sequence>
<protein>
    <submittedName>
        <fullName evidence="1">Uncharacterized protein</fullName>
    </submittedName>
</protein>
<reference evidence="1 2" key="1">
    <citation type="submission" date="2019-08" db="EMBL/GenBank/DDBJ databases">
        <title>Amphibian skin-associated Pigmentiphaga: genome sequence and occurrence across geography and hosts.</title>
        <authorList>
            <person name="Bletz M.C."/>
            <person name="Bunk B."/>
            <person name="Sproeer C."/>
            <person name="Biwer P."/>
            <person name="Reiter S."/>
            <person name="Rabemananjara F.C.E."/>
            <person name="Schulz S."/>
            <person name="Overmann J."/>
            <person name="Vences M."/>
        </authorList>
    </citation>
    <scope>NUCLEOTIDE SEQUENCE [LARGE SCALE GENOMIC DNA]</scope>
    <source>
        <strain evidence="1 2">Mada1488</strain>
    </source>
</reference>